<name>A0ABU7AAM2_9TELE</name>
<accession>A0ABU7AAM2</accession>
<evidence type="ECO:0000313" key="2">
    <source>
        <dbReference type="Proteomes" id="UP001345963"/>
    </source>
</evidence>
<evidence type="ECO:0000313" key="1">
    <source>
        <dbReference type="EMBL" id="MED6235023.1"/>
    </source>
</evidence>
<keyword evidence="2" id="KW-1185">Reference proteome</keyword>
<dbReference type="EMBL" id="JAHUTI010010113">
    <property type="protein sequence ID" value="MED6235023.1"/>
    <property type="molecule type" value="Genomic_DNA"/>
</dbReference>
<proteinExistence type="predicted"/>
<comment type="caution">
    <text evidence="1">The sequence shown here is derived from an EMBL/GenBank/DDBJ whole genome shotgun (WGS) entry which is preliminary data.</text>
</comment>
<sequence length="216" mass="24455">MTGELIHWTLYNKPFNEESGSLSLRLIHHHQNTSGFIFNVCQKILNRVWLLIGEELLKQSSIPCHILETSHHSACTDDLLTQTLLSAWLCIINRYLWWKRSAGWEVVLLWMVKVCCDEASSFFFYDDVILHHPCHIFRVAVGSSAACCQDHLDCSVPFVPPLYQYPKSNCMNDCKFGSQFTLNGTPHRDQGVMNEIQRMGLGAGPDSGECGPLGLN</sequence>
<dbReference type="Proteomes" id="UP001345963">
    <property type="component" value="Unassembled WGS sequence"/>
</dbReference>
<organism evidence="1 2">
    <name type="scientific">Ataeniobius toweri</name>
    <dbReference type="NCBI Taxonomy" id="208326"/>
    <lineage>
        <taxon>Eukaryota</taxon>
        <taxon>Metazoa</taxon>
        <taxon>Chordata</taxon>
        <taxon>Craniata</taxon>
        <taxon>Vertebrata</taxon>
        <taxon>Euteleostomi</taxon>
        <taxon>Actinopterygii</taxon>
        <taxon>Neopterygii</taxon>
        <taxon>Teleostei</taxon>
        <taxon>Neoteleostei</taxon>
        <taxon>Acanthomorphata</taxon>
        <taxon>Ovalentaria</taxon>
        <taxon>Atherinomorphae</taxon>
        <taxon>Cyprinodontiformes</taxon>
        <taxon>Goodeidae</taxon>
        <taxon>Ataeniobius</taxon>
    </lineage>
</organism>
<protein>
    <submittedName>
        <fullName evidence="1">Uncharacterized protein</fullName>
    </submittedName>
</protein>
<gene>
    <name evidence="1" type="ORF">ATANTOWER_013139</name>
</gene>
<reference evidence="1 2" key="1">
    <citation type="submission" date="2021-07" db="EMBL/GenBank/DDBJ databases">
        <authorList>
            <person name="Palmer J.M."/>
        </authorList>
    </citation>
    <scope>NUCLEOTIDE SEQUENCE [LARGE SCALE GENOMIC DNA]</scope>
    <source>
        <strain evidence="1 2">AT_MEX2019</strain>
        <tissue evidence="1">Muscle</tissue>
    </source>
</reference>